<reference evidence="1" key="2">
    <citation type="submission" date="2021-04" db="EMBL/GenBank/DDBJ databases">
        <authorList>
            <person name="Gilroy R."/>
        </authorList>
    </citation>
    <scope>NUCLEOTIDE SEQUENCE</scope>
    <source>
        <strain evidence="1">ChiGjej1B1-14440</strain>
    </source>
</reference>
<proteinExistence type="predicted"/>
<protein>
    <submittedName>
        <fullName evidence="1">Uncharacterized protein</fullName>
    </submittedName>
</protein>
<sequence>MPDYYDQNSCFIENLLDAGCDHEMIEKCKLLKKVQQIDSLIYVLSKHRNKLIDKLHQYHRQIDSLDYLLCKLKKDIE</sequence>
<name>A0A9D1XJM7_9FIRM</name>
<dbReference type="EMBL" id="DXET01000042">
    <property type="protein sequence ID" value="HIX80664.1"/>
    <property type="molecule type" value="Genomic_DNA"/>
</dbReference>
<dbReference type="Proteomes" id="UP000886724">
    <property type="component" value="Unassembled WGS sequence"/>
</dbReference>
<comment type="caution">
    <text evidence="1">The sequence shown here is derived from an EMBL/GenBank/DDBJ whole genome shotgun (WGS) entry which is preliminary data.</text>
</comment>
<evidence type="ECO:0000313" key="2">
    <source>
        <dbReference type="Proteomes" id="UP000886724"/>
    </source>
</evidence>
<accession>A0A9D1XJM7</accession>
<evidence type="ECO:0000313" key="1">
    <source>
        <dbReference type="EMBL" id="HIX80664.1"/>
    </source>
</evidence>
<gene>
    <name evidence="1" type="ORF">H9980_01675</name>
</gene>
<dbReference type="AlphaFoldDB" id="A0A9D1XJM7"/>
<reference evidence="1" key="1">
    <citation type="journal article" date="2021" name="PeerJ">
        <title>Extensive microbial diversity within the chicken gut microbiome revealed by metagenomics and culture.</title>
        <authorList>
            <person name="Gilroy R."/>
            <person name="Ravi A."/>
            <person name="Getino M."/>
            <person name="Pursley I."/>
            <person name="Horton D.L."/>
            <person name="Alikhan N.F."/>
            <person name="Baker D."/>
            <person name="Gharbi K."/>
            <person name="Hall N."/>
            <person name="Watson M."/>
            <person name="Adriaenssens E.M."/>
            <person name="Foster-Nyarko E."/>
            <person name="Jarju S."/>
            <person name="Secka A."/>
            <person name="Antonio M."/>
            <person name="Oren A."/>
            <person name="Chaudhuri R.R."/>
            <person name="La Ragione R."/>
            <person name="Hildebrand F."/>
            <person name="Pallen M.J."/>
        </authorList>
    </citation>
    <scope>NUCLEOTIDE SEQUENCE</scope>
    <source>
        <strain evidence="1">ChiGjej1B1-14440</strain>
    </source>
</reference>
<organism evidence="1 2">
    <name type="scientific">Candidatus Erysipelatoclostridium merdavium</name>
    <dbReference type="NCBI Taxonomy" id="2838566"/>
    <lineage>
        <taxon>Bacteria</taxon>
        <taxon>Bacillati</taxon>
        <taxon>Bacillota</taxon>
        <taxon>Erysipelotrichia</taxon>
        <taxon>Erysipelotrichales</taxon>
        <taxon>Erysipelotrichales incertae sedis</taxon>
    </lineage>
</organism>